<dbReference type="InterPro" id="IPR023023">
    <property type="entry name" value="dNTPase_2"/>
</dbReference>
<evidence type="ECO:0000313" key="5">
    <source>
        <dbReference type="EMBL" id="TDP27464.1"/>
    </source>
</evidence>
<dbReference type="Gene3D" id="1.10.3210.10">
    <property type="entry name" value="Hypothetical protein af1432"/>
    <property type="match status" value="1"/>
</dbReference>
<dbReference type="GO" id="GO:0008832">
    <property type="term" value="F:dGTPase activity"/>
    <property type="evidence" value="ECO:0007669"/>
    <property type="project" value="TreeGrafter"/>
</dbReference>
<accession>A0A4R6NWB1</accession>
<proteinExistence type="inferred from homology"/>
<dbReference type="SMART" id="SM00471">
    <property type="entry name" value="HDc"/>
    <property type="match status" value="1"/>
</dbReference>
<dbReference type="RefSeq" id="WP_208107648.1">
    <property type="nucleotide sequence ID" value="NZ_SNXI01000029.1"/>
</dbReference>
<keyword evidence="6" id="KW-1185">Reference proteome</keyword>
<sequence length="423" mass="48123">MNKTMLQRRSGENKPFNAATPDSDAQRDRARIIHSSAFRRLQSKTQVLGVGDNDFYRTRLTHSMEVAQIGSGICEHLKRTYADNDDISQQIPSFFQIEATCLAHDLGHPPFGHGGEVALNYHMLGHGGFEGNGQTLRILSKLGEYSEQHGLDVTRRTLLGVLKYPVLHSEVQQAGLTTDTPLNAFKPPKSIHDDEEDVLHWILEEFSQHDRDKFRTVLETDGKRRSQFKAFDTSIMELADDISYGVHDLEDALALGLVTERQWREDVLQKAHDDSLLITEAEFYNDKLFSPDSRDRKHAISKLIGYLVRQISVERQQQFEHPQLDLQAALPAEAEHTLDLLKSFVFKHVIRSAEVKAMEFKGQRIIMALFEALADAPERLLQPSTLQKYHQASNPKRVICDYISGMTDHYARKQYSQLFGTGV</sequence>
<dbReference type="HAMAP" id="MF_01212">
    <property type="entry name" value="dGTPase_type2"/>
    <property type="match status" value="1"/>
</dbReference>
<reference evidence="5 6" key="1">
    <citation type="submission" date="2019-03" db="EMBL/GenBank/DDBJ databases">
        <title>Freshwater and sediment microbial communities from various areas in North America, analyzing microbe dynamics in response to fracking.</title>
        <authorList>
            <person name="Lamendella R."/>
        </authorList>
    </citation>
    <scope>NUCLEOTIDE SEQUENCE [LARGE SCALE GENOMIC DNA]</scope>
    <source>
        <strain evidence="5 6">18_TX</strain>
    </source>
</reference>
<dbReference type="Pfam" id="PF01966">
    <property type="entry name" value="HD"/>
    <property type="match status" value="1"/>
</dbReference>
<feature type="domain" description="HD" evidence="4">
    <location>
        <begin position="59"/>
        <end position="245"/>
    </location>
</feature>
<dbReference type="InterPro" id="IPR006261">
    <property type="entry name" value="dGTPase"/>
</dbReference>
<evidence type="ECO:0000256" key="3">
    <source>
        <dbReference type="SAM" id="MobiDB-lite"/>
    </source>
</evidence>
<dbReference type="NCBIfam" id="TIGR01353">
    <property type="entry name" value="dGTP_triPase"/>
    <property type="match status" value="1"/>
</dbReference>
<dbReference type="InterPro" id="IPR003607">
    <property type="entry name" value="HD/PDEase_dom"/>
</dbReference>
<comment type="similarity">
    <text evidence="2">Belongs to the dGTPase family. Type 2 subfamily.</text>
</comment>
<comment type="caution">
    <text evidence="5">The sequence shown here is derived from an EMBL/GenBank/DDBJ whole genome shotgun (WGS) entry which is preliminary data.</text>
</comment>
<dbReference type="InterPro" id="IPR050135">
    <property type="entry name" value="dGTPase-like"/>
</dbReference>
<dbReference type="PANTHER" id="PTHR11373">
    <property type="entry name" value="DEOXYNUCLEOSIDE TRIPHOSPHATE TRIPHOSPHOHYDROLASE"/>
    <property type="match status" value="1"/>
</dbReference>
<dbReference type="NCBIfam" id="NF041026">
    <property type="entry name" value="antiphage_dGTPase"/>
    <property type="match status" value="1"/>
</dbReference>
<name>A0A4R6NWB1_9GAMM</name>
<dbReference type="CDD" id="cd00077">
    <property type="entry name" value="HDc"/>
    <property type="match status" value="1"/>
</dbReference>
<dbReference type="PANTHER" id="PTHR11373:SF40">
    <property type="entry name" value="DEOXYGUANOSINETRIPHOSPHATE TRIPHOSPHOHYDROLASE-LIKE PROTEIN 2"/>
    <property type="match status" value="1"/>
</dbReference>
<dbReference type="InterPro" id="IPR026875">
    <property type="entry name" value="PHydrolase_assoc_dom"/>
</dbReference>
<feature type="region of interest" description="Disordered" evidence="3">
    <location>
        <begin position="1"/>
        <end position="27"/>
    </location>
</feature>
<keyword evidence="1 2" id="KW-0378">Hydrolase</keyword>
<dbReference type="SUPFAM" id="SSF109604">
    <property type="entry name" value="HD-domain/PDEase-like"/>
    <property type="match status" value="1"/>
</dbReference>
<dbReference type="AlphaFoldDB" id="A0A4R6NWB1"/>
<dbReference type="Pfam" id="PF13286">
    <property type="entry name" value="HD_assoc"/>
    <property type="match status" value="1"/>
</dbReference>
<organism evidence="5 6">
    <name type="scientific">Idiomarina aquatica</name>
    <dbReference type="NCBI Taxonomy" id="1327752"/>
    <lineage>
        <taxon>Bacteria</taxon>
        <taxon>Pseudomonadati</taxon>
        <taxon>Pseudomonadota</taxon>
        <taxon>Gammaproteobacteria</taxon>
        <taxon>Alteromonadales</taxon>
        <taxon>Idiomarinaceae</taxon>
        <taxon>Idiomarina</taxon>
    </lineage>
</organism>
<protein>
    <recommendedName>
        <fullName evidence="2">Deoxyguanosinetriphosphate triphosphohydrolase-like protein</fullName>
    </recommendedName>
</protein>
<evidence type="ECO:0000256" key="2">
    <source>
        <dbReference type="HAMAP-Rule" id="MF_01212"/>
    </source>
</evidence>
<gene>
    <name evidence="5" type="ORF">DEU29_1299</name>
</gene>
<dbReference type="GO" id="GO:0006203">
    <property type="term" value="P:dGTP catabolic process"/>
    <property type="evidence" value="ECO:0007669"/>
    <property type="project" value="TreeGrafter"/>
</dbReference>
<dbReference type="NCBIfam" id="NF003701">
    <property type="entry name" value="PRK05318.1"/>
    <property type="match status" value="1"/>
</dbReference>
<evidence type="ECO:0000259" key="4">
    <source>
        <dbReference type="PROSITE" id="PS51831"/>
    </source>
</evidence>
<dbReference type="Proteomes" id="UP000295531">
    <property type="component" value="Unassembled WGS sequence"/>
</dbReference>
<dbReference type="EMBL" id="SNXI01000029">
    <property type="protein sequence ID" value="TDP27464.1"/>
    <property type="molecule type" value="Genomic_DNA"/>
</dbReference>
<evidence type="ECO:0000313" key="6">
    <source>
        <dbReference type="Proteomes" id="UP000295531"/>
    </source>
</evidence>
<dbReference type="PROSITE" id="PS51831">
    <property type="entry name" value="HD"/>
    <property type="match status" value="1"/>
</dbReference>
<dbReference type="InterPro" id="IPR006674">
    <property type="entry name" value="HD_domain"/>
</dbReference>
<evidence type="ECO:0000256" key="1">
    <source>
        <dbReference type="ARBA" id="ARBA00022801"/>
    </source>
</evidence>